<evidence type="ECO:0000313" key="2">
    <source>
        <dbReference type="Proteomes" id="UP000315289"/>
    </source>
</evidence>
<reference evidence="1 2" key="1">
    <citation type="journal article" date="2019" name="Front. Microbiol.">
        <title>Ammonia Oxidation by the Arctic Terrestrial Thaumarchaeote Candidatus Nitrosocosmicus arcticus Is Stimulated by Increasing Temperatures.</title>
        <authorList>
            <person name="Alves R.J.E."/>
            <person name="Kerou M."/>
            <person name="Zappe A."/>
            <person name="Bittner R."/>
            <person name="Abby S.S."/>
            <person name="Schmidt H.A."/>
            <person name="Pfeifer K."/>
            <person name="Schleper C."/>
        </authorList>
    </citation>
    <scope>NUCLEOTIDE SEQUENCE [LARGE SCALE GENOMIC DNA]</scope>
    <source>
        <strain evidence="1 2">Kfb</strain>
    </source>
</reference>
<name>A0A557SSB1_9ARCH</name>
<comment type="caution">
    <text evidence="1">The sequence shown here is derived from an EMBL/GenBank/DDBJ whole genome shotgun (WGS) entry which is preliminary data.</text>
</comment>
<dbReference type="EMBL" id="VOAH01000015">
    <property type="protein sequence ID" value="TVP39472.1"/>
    <property type="molecule type" value="Genomic_DNA"/>
</dbReference>
<sequence length="42" mass="4880">MKLVTIAGTRPEIIKLAYLVPLLNNNFDHKFVYGSTFFSKYE</sequence>
<dbReference type="AlphaFoldDB" id="A0A557SSB1"/>
<gene>
    <name evidence="1" type="ORF">NARC_150066</name>
</gene>
<dbReference type="SUPFAM" id="SSF53756">
    <property type="entry name" value="UDP-Glycosyltransferase/glycogen phosphorylase"/>
    <property type="match status" value="1"/>
</dbReference>
<proteinExistence type="predicted"/>
<evidence type="ECO:0000313" key="1">
    <source>
        <dbReference type="EMBL" id="TVP39472.1"/>
    </source>
</evidence>
<protein>
    <recommendedName>
        <fullName evidence="3">UDP-N-acetylglucosamine 2-epimerase</fullName>
    </recommendedName>
</protein>
<dbReference type="Proteomes" id="UP000315289">
    <property type="component" value="Unassembled WGS sequence"/>
</dbReference>
<organism evidence="1 2">
    <name type="scientific">Candidatus Nitrosocosmicus arcticus</name>
    <dbReference type="NCBI Taxonomy" id="2035267"/>
    <lineage>
        <taxon>Archaea</taxon>
        <taxon>Nitrososphaerota</taxon>
        <taxon>Nitrososphaeria</taxon>
        <taxon>Nitrososphaerales</taxon>
        <taxon>Nitrososphaeraceae</taxon>
        <taxon>Candidatus Nitrosocosmicus</taxon>
    </lineage>
</organism>
<keyword evidence="2" id="KW-1185">Reference proteome</keyword>
<accession>A0A557SSB1</accession>
<evidence type="ECO:0008006" key="3">
    <source>
        <dbReference type="Google" id="ProtNLM"/>
    </source>
</evidence>